<feature type="transmembrane region" description="Helical" evidence="5">
    <location>
        <begin position="155"/>
        <end position="177"/>
    </location>
</feature>
<dbReference type="PANTHER" id="PTHR31465:SF27">
    <property type="entry name" value="DOMAIN PROTEIN, PUTATIVE (AFU_ORTHOLOGUE AFUA_3G01030)-RELATED"/>
    <property type="match status" value="1"/>
</dbReference>
<gene>
    <name evidence="6" type="ORF">ASPVEDRAFT_155542</name>
</gene>
<feature type="transmembrane region" description="Helical" evidence="5">
    <location>
        <begin position="79"/>
        <end position="101"/>
    </location>
</feature>
<feature type="transmembrane region" description="Helical" evidence="5">
    <location>
        <begin position="232"/>
        <end position="252"/>
    </location>
</feature>
<keyword evidence="3 5" id="KW-1133">Transmembrane helix</keyword>
<dbReference type="Proteomes" id="UP000184073">
    <property type="component" value="Unassembled WGS sequence"/>
</dbReference>
<keyword evidence="2 5" id="KW-0812">Transmembrane</keyword>
<evidence type="ECO:0000313" key="6">
    <source>
        <dbReference type="EMBL" id="OJJ07767.1"/>
    </source>
</evidence>
<feature type="transmembrane region" description="Helical" evidence="5">
    <location>
        <begin position="16"/>
        <end position="36"/>
    </location>
</feature>
<keyword evidence="4 5" id="KW-0472">Membrane</keyword>
<accession>A0A1L9Q1V8</accession>
<evidence type="ECO:0000256" key="2">
    <source>
        <dbReference type="ARBA" id="ARBA00022692"/>
    </source>
</evidence>
<dbReference type="VEuPathDB" id="FungiDB:ASPVEDRAFT_155542"/>
<evidence type="ECO:0000313" key="7">
    <source>
        <dbReference type="Proteomes" id="UP000184073"/>
    </source>
</evidence>
<dbReference type="AlphaFoldDB" id="A0A1L9Q1V8"/>
<dbReference type="GO" id="GO:0016020">
    <property type="term" value="C:membrane"/>
    <property type="evidence" value="ECO:0007669"/>
    <property type="project" value="UniProtKB-SubCell"/>
</dbReference>
<sequence length="276" mass="30805">MAKLEPYRGDYYLWEYIPSLPASIIFLILFLGATAFHSWKAWTTRARFCIPFCIGGLFEIIGYGGRADCTNKTSELGPYIIQSVFILLGPVLFAASIYMFLARLMCAVGGEKHSLIRVRWLTKVFVSGDIVSFIVQGSGAGMMAMDGMADSAKGIVIGGLMVQIIVFGFFIITSVVFERRMRAAGGSECGQEAWQAHLYPLYAVSALIMVRSIFRVIEYAMGQKGYLLSHEWTMYVFDSVLMLGVMVIWGWWHPGTIRRQRQGSQLFSMGSSQSKA</sequence>
<dbReference type="EMBL" id="KV878138">
    <property type="protein sequence ID" value="OJJ07767.1"/>
    <property type="molecule type" value="Genomic_DNA"/>
</dbReference>
<evidence type="ECO:0000256" key="4">
    <source>
        <dbReference type="ARBA" id="ARBA00023136"/>
    </source>
</evidence>
<dbReference type="RefSeq" id="XP_040673529.1">
    <property type="nucleotide sequence ID" value="XM_040808469.1"/>
</dbReference>
<organism evidence="6 7">
    <name type="scientific">Aspergillus versicolor CBS 583.65</name>
    <dbReference type="NCBI Taxonomy" id="1036611"/>
    <lineage>
        <taxon>Eukaryota</taxon>
        <taxon>Fungi</taxon>
        <taxon>Dikarya</taxon>
        <taxon>Ascomycota</taxon>
        <taxon>Pezizomycotina</taxon>
        <taxon>Eurotiomycetes</taxon>
        <taxon>Eurotiomycetidae</taxon>
        <taxon>Eurotiales</taxon>
        <taxon>Aspergillaceae</taxon>
        <taxon>Aspergillus</taxon>
        <taxon>Aspergillus subgen. Nidulantes</taxon>
    </lineage>
</organism>
<dbReference type="GeneID" id="63723980"/>
<keyword evidence="7" id="KW-1185">Reference proteome</keyword>
<dbReference type="Pfam" id="PF04479">
    <property type="entry name" value="RTA1"/>
    <property type="match status" value="1"/>
</dbReference>
<evidence type="ECO:0000256" key="3">
    <source>
        <dbReference type="ARBA" id="ARBA00022989"/>
    </source>
</evidence>
<name>A0A1L9Q1V8_ASPVE</name>
<feature type="transmembrane region" description="Helical" evidence="5">
    <location>
        <begin position="121"/>
        <end position="143"/>
    </location>
</feature>
<dbReference type="InterPro" id="IPR007568">
    <property type="entry name" value="RTA1"/>
</dbReference>
<reference evidence="7" key="1">
    <citation type="journal article" date="2017" name="Genome Biol.">
        <title>Comparative genomics reveals high biological diversity and specific adaptations in the industrially and medically important fungal genus Aspergillus.</title>
        <authorList>
            <person name="de Vries R.P."/>
            <person name="Riley R."/>
            <person name="Wiebenga A."/>
            <person name="Aguilar-Osorio G."/>
            <person name="Amillis S."/>
            <person name="Uchima C.A."/>
            <person name="Anderluh G."/>
            <person name="Asadollahi M."/>
            <person name="Askin M."/>
            <person name="Barry K."/>
            <person name="Battaglia E."/>
            <person name="Bayram O."/>
            <person name="Benocci T."/>
            <person name="Braus-Stromeyer S.A."/>
            <person name="Caldana C."/>
            <person name="Canovas D."/>
            <person name="Cerqueira G.C."/>
            <person name="Chen F."/>
            <person name="Chen W."/>
            <person name="Choi C."/>
            <person name="Clum A."/>
            <person name="Dos Santos R.A."/>
            <person name="Damasio A.R."/>
            <person name="Diallinas G."/>
            <person name="Emri T."/>
            <person name="Fekete E."/>
            <person name="Flipphi M."/>
            <person name="Freyberg S."/>
            <person name="Gallo A."/>
            <person name="Gournas C."/>
            <person name="Habgood R."/>
            <person name="Hainaut M."/>
            <person name="Harispe M.L."/>
            <person name="Henrissat B."/>
            <person name="Hilden K.S."/>
            <person name="Hope R."/>
            <person name="Hossain A."/>
            <person name="Karabika E."/>
            <person name="Karaffa L."/>
            <person name="Karanyi Z."/>
            <person name="Krasevec N."/>
            <person name="Kuo A."/>
            <person name="Kusch H."/>
            <person name="LaButti K."/>
            <person name="Lagendijk E.L."/>
            <person name="Lapidus A."/>
            <person name="Levasseur A."/>
            <person name="Lindquist E."/>
            <person name="Lipzen A."/>
            <person name="Logrieco A.F."/>
            <person name="MacCabe A."/>
            <person name="Maekelae M.R."/>
            <person name="Malavazi I."/>
            <person name="Melin P."/>
            <person name="Meyer V."/>
            <person name="Mielnichuk N."/>
            <person name="Miskei M."/>
            <person name="Molnar A.P."/>
            <person name="Mule G."/>
            <person name="Ngan C.Y."/>
            <person name="Orejas M."/>
            <person name="Orosz E."/>
            <person name="Ouedraogo J.P."/>
            <person name="Overkamp K.M."/>
            <person name="Park H.-S."/>
            <person name="Perrone G."/>
            <person name="Piumi F."/>
            <person name="Punt P.J."/>
            <person name="Ram A.F."/>
            <person name="Ramon A."/>
            <person name="Rauscher S."/>
            <person name="Record E."/>
            <person name="Riano-Pachon D.M."/>
            <person name="Robert V."/>
            <person name="Roehrig J."/>
            <person name="Ruller R."/>
            <person name="Salamov A."/>
            <person name="Salih N.S."/>
            <person name="Samson R.A."/>
            <person name="Sandor E."/>
            <person name="Sanguinetti M."/>
            <person name="Schuetze T."/>
            <person name="Sepcic K."/>
            <person name="Shelest E."/>
            <person name="Sherlock G."/>
            <person name="Sophianopoulou V."/>
            <person name="Squina F.M."/>
            <person name="Sun H."/>
            <person name="Susca A."/>
            <person name="Todd R.B."/>
            <person name="Tsang A."/>
            <person name="Unkles S.E."/>
            <person name="van de Wiele N."/>
            <person name="van Rossen-Uffink D."/>
            <person name="Oliveira J.V."/>
            <person name="Vesth T.C."/>
            <person name="Visser J."/>
            <person name="Yu J.-H."/>
            <person name="Zhou M."/>
            <person name="Andersen M.R."/>
            <person name="Archer D.B."/>
            <person name="Baker S.E."/>
            <person name="Benoit I."/>
            <person name="Brakhage A.A."/>
            <person name="Braus G.H."/>
            <person name="Fischer R."/>
            <person name="Frisvad J.C."/>
            <person name="Goldman G.H."/>
            <person name="Houbraken J."/>
            <person name="Oakley B."/>
            <person name="Pocsi I."/>
            <person name="Scazzocchio C."/>
            <person name="Seiboth B."/>
            <person name="vanKuyk P.A."/>
            <person name="Wortman J."/>
            <person name="Dyer P.S."/>
            <person name="Grigoriev I.V."/>
        </authorList>
    </citation>
    <scope>NUCLEOTIDE SEQUENCE [LARGE SCALE GENOMIC DNA]</scope>
    <source>
        <strain evidence="7">CBS 583.65</strain>
    </source>
</reference>
<proteinExistence type="predicted"/>
<dbReference type="STRING" id="1036611.A0A1L9Q1V8"/>
<protein>
    <recommendedName>
        <fullName evidence="8">RTA1 domain protein</fullName>
    </recommendedName>
</protein>
<evidence type="ECO:0000256" key="1">
    <source>
        <dbReference type="ARBA" id="ARBA00004141"/>
    </source>
</evidence>
<dbReference type="PANTHER" id="PTHR31465">
    <property type="entry name" value="PROTEIN RTA1-RELATED"/>
    <property type="match status" value="1"/>
</dbReference>
<evidence type="ECO:0008006" key="8">
    <source>
        <dbReference type="Google" id="ProtNLM"/>
    </source>
</evidence>
<dbReference type="OrthoDB" id="3358017at2759"/>
<evidence type="ECO:0000256" key="5">
    <source>
        <dbReference type="SAM" id="Phobius"/>
    </source>
</evidence>
<comment type="subcellular location">
    <subcellularLocation>
        <location evidence="1">Membrane</location>
        <topology evidence="1">Multi-pass membrane protein</topology>
    </subcellularLocation>
</comment>
<feature type="transmembrane region" description="Helical" evidence="5">
    <location>
        <begin position="48"/>
        <end position="67"/>
    </location>
</feature>
<feature type="transmembrane region" description="Helical" evidence="5">
    <location>
        <begin position="198"/>
        <end position="217"/>
    </location>
</feature>